<dbReference type="Proteomes" id="UP001638806">
    <property type="component" value="Unassembled WGS sequence"/>
</dbReference>
<proteinExistence type="predicted"/>
<evidence type="ECO:0000313" key="1">
    <source>
        <dbReference type="EMBL" id="KAL3951746.1"/>
    </source>
</evidence>
<comment type="caution">
    <text evidence="1">The sequence shown here is derived from an EMBL/GenBank/DDBJ whole genome shotgun (WGS) entry which is preliminary data.</text>
</comment>
<sequence length="295" mass="30511">MSSNPFRKKALQAIDTGRAQSPAKSSLRSSSSNSPLPAAAALDGSDATLDSDGLRRPKPVKKVRVMSPPPLSPDSPEWPRSSAPFYEYPPPPGAALGPDPASAYAFAPGPGDPFNGHGHASSAPEAAPGRRQGERNPGAPVAAPVPVSTPTSSLESAPPSAVSAAGVPPNPFSKTLQDLEQSRELDAQQRSEGEALKAGNAAARQSLNVDSFRRLLMTGKADDDDAARKQDDLVEAKARPAEGAEDDSSESTDYTTTEDEAGRTLSSSPNQQKDVEGEEGAAAAAELAAWQIPQG</sequence>
<dbReference type="EMBL" id="JBGNUJ010000013">
    <property type="protein sequence ID" value="KAL3951746.1"/>
    <property type="molecule type" value="Genomic_DNA"/>
</dbReference>
<evidence type="ECO:0000313" key="2">
    <source>
        <dbReference type="Proteomes" id="UP001638806"/>
    </source>
</evidence>
<gene>
    <name evidence="1" type="ORF">ACCO45_013463</name>
</gene>
<accession>A0ACC4D8A7</accession>
<keyword evidence="2" id="KW-1185">Reference proteome</keyword>
<organism evidence="1 2">
    <name type="scientific">Purpureocillium lilacinum</name>
    <name type="common">Paecilomyces lilacinus</name>
    <dbReference type="NCBI Taxonomy" id="33203"/>
    <lineage>
        <taxon>Eukaryota</taxon>
        <taxon>Fungi</taxon>
        <taxon>Dikarya</taxon>
        <taxon>Ascomycota</taxon>
        <taxon>Pezizomycotina</taxon>
        <taxon>Sordariomycetes</taxon>
        <taxon>Hypocreomycetidae</taxon>
        <taxon>Hypocreales</taxon>
        <taxon>Ophiocordycipitaceae</taxon>
        <taxon>Purpureocillium</taxon>
    </lineage>
</organism>
<name>A0ACC4D8A7_PURLI</name>
<protein>
    <submittedName>
        <fullName evidence="1">Uncharacterized protein</fullName>
    </submittedName>
</protein>
<reference evidence="1" key="1">
    <citation type="submission" date="2024-12" db="EMBL/GenBank/DDBJ databases">
        <title>Comparative genomics and development of molecular markers within Purpureocillium lilacinum and among Purpureocillium species.</title>
        <authorList>
            <person name="Yeh Z.-Y."/>
            <person name="Ni N.-T."/>
            <person name="Lo P.-H."/>
            <person name="Mushyakhwo K."/>
            <person name="Lin C.-F."/>
            <person name="Nai Y.-S."/>
        </authorList>
    </citation>
    <scope>NUCLEOTIDE SEQUENCE</scope>
    <source>
        <strain evidence="1">NCHU-NPUST-175</strain>
    </source>
</reference>